<dbReference type="Proteomes" id="UP000481643">
    <property type="component" value="Unassembled WGS sequence"/>
</dbReference>
<dbReference type="EMBL" id="WBVX01000046">
    <property type="protein sequence ID" value="KAB2676523.1"/>
    <property type="molecule type" value="Genomic_DNA"/>
</dbReference>
<dbReference type="RefSeq" id="WP_151653980.1">
    <property type="nucleotide sequence ID" value="NZ_WBVX01000046.1"/>
</dbReference>
<gene>
    <name evidence="1" type="ORF">F9L08_26380</name>
</gene>
<evidence type="ECO:0000313" key="1">
    <source>
        <dbReference type="EMBL" id="KAB2676523.1"/>
    </source>
</evidence>
<dbReference type="AlphaFoldDB" id="A0A6L3Y715"/>
<reference evidence="1 2" key="1">
    <citation type="submission" date="2019-09" db="EMBL/GenBank/DDBJ databases">
        <title>Taxonomic organization of the family Brucellaceae based on a phylogenomic approach.</title>
        <authorList>
            <person name="Leclercq S."/>
            <person name="Cloeckaert A."/>
            <person name="Zygmunt M.S."/>
        </authorList>
    </citation>
    <scope>NUCLEOTIDE SEQUENCE [LARGE SCALE GENOMIC DNA]</scope>
    <source>
        <strain evidence="1 2">WS1830</strain>
    </source>
</reference>
<protein>
    <submittedName>
        <fullName evidence="1">Uncharacterized protein</fullName>
    </submittedName>
</protein>
<proteinExistence type="predicted"/>
<sequence length="88" mass="9581">MTTVFGTTLEPCGYELDDDVAVIPCPKCGGEANERFFETLDGGSINRNHTIICTECDHASGDLPDSFYRQADHNPDPELDALIGDLGY</sequence>
<name>A0A6L3Y715_9HYPH</name>
<comment type="caution">
    <text evidence="1">The sequence shown here is derived from an EMBL/GenBank/DDBJ whole genome shotgun (WGS) entry which is preliminary data.</text>
</comment>
<evidence type="ECO:0000313" key="2">
    <source>
        <dbReference type="Proteomes" id="UP000481643"/>
    </source>
</evidence>
<organism evidence="1 2">
    <name type="scientific">Brucella tritici</name>
    <dbReference type="NCBI Taxonomy" id="94626"/>
    <lineage>
        <taxon>Bacteria</taxon>
        <taxon>Pseudomonadati</taxon>
        <taxon>Pseudomonadota</taxon>
        <taxon>Alphaproteobacteria</taxon>
        <taxon>Hyphomicrobiales</taxon>
        <taxon>Brucellaceae</taxon>
        <taxon>Brucella/Ochrobactrum group</taxon>
        <taxon>Brucella</taxon>
    </lineage>
</organism>
<accession>A0A6L3Y715</accession>